<geneLocation type="plasmid" evidence="2 3">
    <name>unnamed5</name>
</geneLocation>
<reference evidence="2" key="1">
    <citation type="submission" date="2022-07" db="EMBL/GenBank/DDBJ databases">
        <authorList>
            <person name="Wu T."/>
        </authorList>
    </citation>
    <scope>NUCLEOTIDE SEQUENCE</scope>
    <source>
        <strain evidence="2">SD-1</strain>
        <plasmid evidence="2">unnamed5</plasmid>
    </source>
</reference>
<evidence type="ECO:0000256" key="1">
    <source>
        <dbReference type="SAM" id="MobiDB-lite"/>
    </source>
</evidence>
<evidence type="ECO:0000313" key="3">
    <source>
        <dbReference type="Proteomes" id="UP001163293"/>
    </source>
</evidence>
<sequence length="67" mass="6783">MTIITHTREAGTLIEGTAKGDGSNAVLKAPRRATAPTPSSRRPAGAGPRTWAPGMCRTPGTAQPAGT</sequence>
<dbReference type="EMBL" id="CP101190">
    <property type="protein sequence ID" value="UYW00187.1"/>
    <property type="molecule type" value="Genomic_DNA"/>
</dbReference>
<organism evidence="2 3">
    <name type="scientific">Paenarthrobacter ureafaciens</name>
    <dbReference type="NCBI Taxonomy" id="37931"/>
    <lineage>
        <taxon>Bacteria</taxon>
        <taxon>Bacillati</taxon>
        <taxon>Actinomycetota</taxon>
        <taxon>Actinomycetes</taxon>
        <taxon>Micrococcales</taxon>
        <taxon>Micrococcaceae</taxon>
        <taxon>Paenarthrobacter</taxon>
    </lineage>
</organism>
<name>A0AAX3EQS1_PAEUR</name>
<feature type="region of interest" description="Disordered" evidence="1">
    <location>
        <begin position="15"/>
        <end position="67"/>
    </location>
</feature>
<dbReference type="Proteomes" id="UP001163293">
    <property type="component" value="Plasmid unnamed5"/>
</dbReference>
<keyword evidence="3" id="KW-1185">Reference proteome</keyword>
<dbReference type="AlphaFoldDB" id="A0AAX3EQS1"/>
<gene>
    <name evidence="2" type="ORF">NL394_23625</name>
</gene>
<protein>
    <submittedName>
        <fullName evidence="2">Uncharacterized protein</fullName>
    </submittedName>
</protein>
<dbReference type="RefSeq" id="WP_083261972.1">
    <property type="nucleotide sequence ID" value="NZ_CP101190.1"/>
</dbReference>
<proteinExistence type="predicted"/>
<accession>A0AAX3EQS1</accession>
<keyword evidence="2" id="KW-0614">Plasmid</keyword>
<evidence type="ECO:0000313" key="2">
    <source>
        <dbReference type="EMBL" id="UYW00187.1"/>
    </source>
</evidence>